<dbReference type="HOGENOM" id="CLU_1879115_0_0_1"/>
<reference evidence="1" key="2">
    <citation type="submission" date="2015-06" db="UniProtKB">
        <authorList>
            <consortium name="EnsemblPlants"/>
        </authorList>
    </citation>
    <scope>IDENTIFICATION</scope>
    <source>
        <strain evidence="1">DM1-3 516 R44</strain>
    </source>
</reference>
<keyword evidence="2" id="KW-1185">Reference proteome</keyword>
<dbReference type="Gramene" id="PGSC0003DMT400092633">
    <property type="protein sequence ID" value="PGSC0003DMT400092633"/>
    <property type="gene ID" value="PGSC0003DMG400042204"/>
</dbReference>
<proteinExistence type="predicted"/>
<sequence length="136" mass="15311">MLRRAIRRSKLGSSIHSAMLPLVNSIAFLPWSSASFRAWHTGTLGGQMATRRLAKMDLAITMLSFLPSFRSLRSFLQISAPALFLNPNTWRSRILHQLLAQNKHLRTLNHYKQSTKGVQISDSSTTPTLNFCLSSK</sequence>
<organism evidence="1 2">
    <name type="scientific">Solanum tuberosum</name>
    <name type="common">Potato</name>
    <dbReference type="NCBI Taxonomy" id="4113"/>
    <lineage>
        <taxon>Eukaryota</taxon>
        <taxon>Viridiplantae</taxon>
        <taxon>Streptophyta</taxon>
        <taxon>Embryophyta</taxon>
        <taxon>Tracheophyta</taxon>
        <taxon>Spermatophyta</taxon>
        <taxon>Magnoliopsida</taxon>
        <taxon>eudicotyledons</taxon>
        <taxon>Gunneridae</taxon>
        <taxon>Pentapetalae</taxon>
        <taxon>asterids</taxon>
        <taxon>lamiids</taxon>
        <taxon>Solanales</taxon>
        <taxon>Solanaceae</taxon>
        <taxon>Solanoideae</taxon>
        <taxon>Solaneae</taxon>
        <taxon>Solanum</taxon>
    </lineage>
</organism>
<dbReference type="Proteomes" id="UP000011115">
    <property type="component" value="Unassembled WGS sequence"/>
</dbReference>
<evidence type="ECO:0000313" key="1">
    <source>
        <dbReference type="EnsemblPlants" id="PGSC0003DMT400092633"/>
    </source>
</evidence>
<protein>
    <submittedName>
        <fullName evidence="1">Uncharacterized protein</fullName>
    </submittedName>
</protein>
<dbReference type="InParanoid" id="M1DQ78"/>
<dbReference type="AlphaFoldDB" id="M1DQ78"/>
<evidence type="ECO:0000313" key="2">
    <source>
        <dbReference type="Proteomes" id="UP000011115"/>
    </source>
</evidence>
<reference evidence="2" key="1">
    <citation type="journal article" date="2011" name="Nature">
        <title>Genome sequence and analysis of the tuber crop potato.</title>
        <authorList>
            <consortium name="The Potato Genome Sequencing Consortium"/>
        </authorList>
    </citation>
    <scope>NUCLEOTIDE SEQUENCE [LARGE SCALE GENOMIC DNA]</scope>
    <source>
        <strain evidence="2">cv. DM1-3 516 R44</strain>
    </source>
</reference>
<dbReference type="PaxDb" id="4113-PGSC0003DMT400092633"/>
<accession>M1DQ78</accession>
<dbReference type="EnsemblPlants" id="PGSC0003DMT400092633">
    <property type="protein sequence ID" value="PGSC0003DMT400092633"/>
    <property type="gene ID" value="PGSC0003DMG400042204"/>
</dbReference>
<name>M1DQ78_SOLTU</name>